<comment type="caution">
    <text evidence="6">The sequence shown here is derived from an EMBL/GenBank/DDBJ whole genome shotgun (WGS) entry which is preliminary data.</text>
</comment>
<dbReference type="GO" id="GO:0030313">
    <property type="term" value="C:cell envelope"/>
    <property type="evidence" value="ECO:0007669"/>
    <property type="project" value="UniProtKB-SubCell"/>
</dbReference>
<dbReference type="RefSeq" id="WP_181191932.1">
    <property type="nucleotide sequence ID" value="NZ_JABFED010000002.1"/>
</dbReference>
<dbReference type="Gene3D" id="1.10.287.470">
    <property type="entry name" value="Helix hairpin bin"/>
    <property type="match status" value="1"/>
</dbReference>
<proteinExistence type="predicted"/>
<evidence type="ECO:0000313" key="7">
    <source>
        <dbReference type="Proteomes" id="UP000577408"/>
    </source>
</evidence>
<dbReference type="Proteomes" id="UP000577408">
    <property type="component" value="Unassembled WGS sequence"/>
</dbReference>
<dbReference type="PANTHER" id="PTHR32347:SF23">
    <property type="entry name" value="BLL5650 PROTEIN"/>
    <property type="match status" value="1"/>
</dbReference>
<feature type="region of interest" description="Disordered" evidence="4">
    <location>
        <begin position="407"/>
        <end position="427"/>
    </location>
</feature>
<accession>A0A7H0K916</accession>
<comment type="subcellular location">
    <subcellularLocation>
        <location evidence="1">Cell envelope</location>
    </subcellularLocation>
</comment>
<reference evidence="6 7" key="1">
    <citation type="submission" date="2020-05" db="EMBL/GenBank/DDBJ databases">
        <title>Descriptions of Corynebacterium xxxx sp. nov., Corynebacterium yyyy sp. nov. and Corynebacterium zzzz sp. nov.</title>
        <authorList>
            <person name="Zhang G."/>
        </authorList>
    </citation>
    <scope>NUCLEOTIDE SEQUENCE [LARGE SCALE GENOMIC DNA]</scope>
    <source>
        <strain evidence="7">zg-913</strain>
    </source>
</reference>
<keyword evidence="2 3" id="KW-0175">Coiled coil</keyword>
<evidence type="ECO:0000259" key="5">
    <source>
        <dbReference type="Pfam" id="PF25990"/>
    </source>
</evidence>
<evidence type="ECO:0000256" key="1">
    <source>
        <dbReference type="ARBA" id="ARBA00004196"/>
    </source>
</evidence>
<dbReference type="Gene3D" id="2.40.420.20">
    <property type="match status" value="1"/>
</dbReference>
<dbReference type="EMBL" id="JABFED010000002">
    <property type="protein sequence ID" value="MBA1837236.1"/>
    <property type="molecule type" value="Genomic_DNA"/>
</dbReference>
<evidence type="ECO:0000256" key="3">
    <source>
        <dbReference type="SAM" id="Coils"/>
    </source>
</evidence>
<evidence type="ECO:0000313" key="6">
    <source>
        <dbReference type="EMBL" id="MBA1837236.1"/>
    </source>
</evidence>
<feature type="coiled-coil region" evidence="3">
    <location>
        <begin position="273"/>
        <end position="300"/>
    </location>
</feature>
<dbReference type="PANTHER" id="PTHR32347">
    <property type="entry name" value="EFFLUX SYSTEM COMPONENT YKNX-RELATED"/>
    <property type="match status" value="1"/>
</dbReference>
<evidence type="ECO:0000256" key="2">
    <source>
        <dbReference type="ARBA" id="ARBA00023054"/>
    </source>
</evidence>
<feature type="compositionally biased region" description="Low complexity" evidence="4">
    <location>
        <begin position="228"/>
        <end position="239"/>
    </location>
</feature>
<organism evidence="6 7">
    <name type="scientific">Corynebacterium wankanglinii</name>
    <dbReference type="NCBI Taxonomy" id="2735136"/>
    <lineage>
        <taxon>Bacteria</taxon>
        <taxon>Bacillati</taxon>
        <taxon>Actinomycetota</taxon>
        <taxon>Actinomycetes</taxon>
        <taxon>Mycobacteriales</taxon>
        <taxon>Corynebacteriaceae</taxon>
        <taxon>Corynebacterium</taxon>
    </lineage>
</organism>
<feature type="compositionally biased region" description="Gly residues" evidence="4">
    <location>
        <begin position="255"/>
        <end position="269"/>
    </location>
</feature>
<feature type="compositionally biased region" description="Low complexity" evidence="4">
    <location>
        <begin position="564"/>
        <end position="573"/>
    </location>
</feature>
<dbReference type="InterPro" id="IPR050465">
    <property type="entry name" value="UPF0194_transport"/>
</dbReference>
<evidence type="ECO:0000256" key="4">
    <source>
        <dbReference type="SAM" id="MobiDB-lite"/>
    </source>
</evidence>
<dbReference type="Gene3D" id="2.40.30.170">
    <property type="match status" value="1"/>
</dbReference>
<name>A0A7H0K916_9CORY</name>
<gene>
    <name evidence="6" type="ORF">HMA55_04850</name>
</gene>
<feature type="region of interest" description="Disordered" evidence="4">
    <location>
        <begin position="197"/>
        <end position="269"/>
    </location>
</feature>
<feature type="compositionally biased region" description="Basic and acidic residues" evidence="4">
    <location>
        <begin position="554"/>
        <end position="563"/>
    </location>
</feature>
<protein>
    <submittedName>
        <fullName evidence="6">HlyD family efflux transporter periplasmic adaptor subunit</fullName>
    </submittedName>
</protein>
<dbReference type="SUPFAM" id="SSF111369">
    <property type="entry name" value="HlyD-like secretion proteins"/>
    <property type="match status" value="2"/>
</dbReference>
<dbReference type="InterPro" id="IPR058636">
    <property type="entry name" value="Beta-barrel_YknX"/>
</dbReference>
<feature type="domain" description="YknX-like beta-barrel" evidence="5">
    <location>
        <begin position="366"/>
        <end position="458"/>
    </location>
</feature>
<sequence>MASHTDNQTERKRFTRAGLALVTTSALFLGACGFGGEGNDAQGDGLNPGDYTVASSEGVSDSVVVNGTIEPVRSINISTPVQSEVQKVAVKAGDRVQPEQFLAALDSEQLQRQLEIQQKQQANAQADAQATVDQLRSQLNAHQAGLDNGTNPAIRAAQAQVNQAQAAYNAAVAANGGARVASRGLAVIERAAGDISSHLPGVRTAPPAAPQAPEAVPGQPGAPGPIGAPGTPGAPAQPGQPGGLSPDQLTQLMGESGGAAAGPGAGVGPGVSTEEAYAALQDAQANLAAAQAQAVQERDQLQAQLDSAWRQVEAAQLGDGDGTLEYQVRESTVYAPIAGLVTSVDVREGDIPQGKLLTIADDSRLVIRTDVREADIPNITEGDRVEFTSTATGKKTFSGRVSRIAPAADSVSGGNQNPALGGMGGQVSKSNEVTFPVEIEITGDKEGLLLGGSARAEIITAEAKDALSVPQDAVFGEDKDQKVLVLATDNDDATSGTVEERSVKTGAANDVDIAVTGGDLKPGDIVINWPDEYMDRIGETVEVTDRNFDTEKVRQAKEEKERTTATVTVTSTRRAAEGQ</sequence>
<dbReference type="Gene3D" id="2.40.50.100">
    <property type="match status" value="1"/>
</dbReference>
<keyword evidence="7" id="KW-1185">Reference proteome</keyword>
<dbReference type="Pfam" id="PF25990">
    <property type="entry name" value="Beta-barrel_YknX"/>
    <property type="match status" value="1"/>
</dbReference>
<feature type="region of interest" description="Disordered" evidence="4">
    <location>
        <begin position="554"/>
        <end position="579"/>
    </location>
</feature>
<dbReference type="AlphaFoldDB" id="A0A7H0K916"/>